<dbReference type="Gene3D" id="3.30.420.40">
    <property type="match status" value="2"/>
</dbReference>
<sequence>MGKVIIGIDLGGTNLRIGAVEENNNVLSFSKLRSSRIAHAADPMKELNAIIDEYIEENHISGVKAVSIGVPSSVANDKKTVICTTNIRDEKGEPVFLNRNIAEEIEKHFHVPVYVNNDTNNILLYDIMTNELSENSVIVGIYIGTGVGAAVIMNGQMLDGKDGAALDIGHIPYYNVDTPCSCGKKGCCECYASGWKLQEIRRKYFPDTKITELFVRHGNEKPLKEFIQSCAHVFAVMATIFNPEVMVIGGGVMEMPGFPKEEFEQAVNEATGKDVMMYGFRYVYSEDVESKGVVGAALFARRKM</sequence>
<dbReference type="InterPro" id="IPR043129">
    <property type="entry name" value="ATPase_NBD"/>
</dbReference>
<evidence type="ECO:0000313" key="3">
    <source>
        <dbReference type="Proteomes" id="UP000254051"/>
    </source>
</evidence>
<dbReference type="PANTHER" id="PTHR18964">
    <property type="entry name" value="ROK (REPRESSOR, ORF, KINASE) FAMILY"/>
    <property type="match status" value="1"/>
</dbReference>
<dbReference type="AlphaFoldDB" id="A0A315ZPJ0"/>
<accession>A0A315ZPJ0</accession>
<name>A0A315ZPJ0_9FIRM</name>
<dbReference type="InterPro" id="IPR000600">
    <property type="entry name" value="ROK"/>
</dbReference>
<keyword evidence="2" id="KW-0808">Transferase</keyword>
<dbReference type="CDD" id="cd24070">
    <property type="entry name" value="ASKHA_NBD_ROK_AlsK"/>
    <property type="match status" value="1"/>
</dbReference>
<dbReference type="Pfam" id="PF00480">
    <property type="entry name" value="ROK"/>
    <property type="match status" value="1"/>
</dbReference>
<gene>
    <name evidence="2" type="ORF">SAMN05216529_12512</name>
</gene>
<evidence type="ECO:0000256" key="1">
    <source>
        <dbReference type="ARBA" id="ARBA00006479"/>
    </source>
</evidence>
<comment type="similarity">
    <text evidence="1">Belongs to the ROK (NagC/XylR) family.</text>
</comment>
<dbReference type="RefSeq" id="WP_109714658.1">
    <property type="nucleotide sequence ID" value="NZ_QGDS01000025.1"/>
</dbReference>
<dbReference type="OrthoDB" id="9796533at2"/>
<protein>
    <submittedName>
        <fullName evidence="2">Allose kinase</fullName>
    </submittedName>
</protein>
<dbReference type="SUPFAM" id="SSF53067">
    <property type="entry name" value="Actin-like ATPase domain"/>
    <property type="match status" value="1"/>
</dbReference>
<dbReference type="Proteomes" id="UP000254051">
    <property type="component" value="Unassembled WGS sequence"/>
</dbReference>
<dbReference type="NCBIfam" id="NF007251">
    <property type="entry name" value="PRK09698.1"/>
    <property type="match status" value="1"/>
</dbReference>
<keyword evidence="3" id="KW-1185">Reference proteome</keyword>
<proteinExistence type="inferred from homology"/>
<keyword evidence="2" id="KW-0418">Kinase</keyword>
<dbReference type="GO" id="GO:0016301">
    <property type="term" value="F:kinase activity"/>
    <property type="evidence" value="ECO:0007669"/>
    <property type="project" value="UniProtKB-KW"/>
</dbReference>
<dbReference type="PANTHER" id="PTHR18964:SF149">
    <property type="entry name" value="BIFUNCTIONAL UDP-N-ACETYLGLUCOSAMINE 2-EPIMERASE_N-ACETYLMANNOSAMINE KINASE"/>
    <property type="match status" value="1"/>
</dbReference>
<reference evidence="3" key="1">
    <citation type="submission" date="2017-07" db="EMBL/GenBank/DDBJ databases">
        <authorList>
            <person name="Varghese N."/>
            <person name="Submissions S."/>
        </authorList>
    </citation>
    <scope>NUCLEOTIDE SEQUENCE [LARGE SCALE GENOMIC DNA]</scope>
    <source>
        <strain evidence="3">NLAE-zl-C134</strain>
    </source>
</reference>
<dbReference type="PRINTS" id="PR00475">
    <property type="entry name" value="HEXOKINASE"/>
</dbReference>
<evidence type="ECO:0000313" key="2">
    <source>
        <dbReference type="EMBL" id="SUQ16258.1"/>
    </source>
</evidence>
<organism evidence="2 3">
    <name type="scientific">Faecalicatena contorta</name>
    <dbReference type="NCBI Taxonomy" id="39482"/>
    <lineage>
        <taxon>Bacteria</taxon>
        <taxon>Bacillati</taxon>
        <taxon>Bacillota</taxon>
        <taxon>Clostridia</taxon>
        <taxon>Lachnospirales</taxon>
        <taxon>Lachnospiraceae</taxon>
        <taxon>Faecalicatena</taxon>
    </lineage>
</organism>
<dbReference type="EMBL" id="UHJJ01000025">
    <property type="protein sequence ID" value="SUQ16258.1"/>
    <property type="molecule type" value="Genomic_DNA"/>
</dbReference>